<evidence type="ECO:0000256" key="7">
    <source>
        <dbReference type="RuleBase" id="RU000643"/>
    </source>
</evidence>
<keyword evidence="5" id="KW-0963">Cytoplasm</keyword>
<sequence>MAATFTAKDVSELRQRTGAGMMDCKKALEETGGNIEQAIDYLRKKGIAKAEKRVGRTASEGRIVSLTSPDGRHAVLLELNSETDFVSRNDAFVKLAEDLAHHAMRDEATNAVVHNGHESPMLHQPWHGGGGTVNEVMKEASGRTGENIVLRRYARFAADGALGSYVHHNGKVAALVELGGSTGPEASELARTIAEHVAAGVPTIPVAVSREDVSPELVEKERRIFAEQAKASGKPDNIVEKMVGGRIDKYYKEVALLEQPWVRDDSKTIRDLLAEAGKRAGAPLTVKRFARFQMGEE</sequence>
<dbReference type="HAMAP" id="MF_00050">
    <property type="entry name" value="EF_Ts"/>
    <property type="match status" value="1"/>
</dbReference>
<evidence type="ECO:0000256" key="2">
    <source>
        <dbReference type="ARBA" id="ARBA00016956"/>
    </source>
</evidence>
<evidence type="ECO:0000256" key="5">
    <source>
        <dbReference type="HAMAP-Rule" id="MF_00050"/>
    </source>
</evidence>
<dbReference type="Gene3D" id="1.10.8.10">
    <property type="entry name" value="DNA helicase RuvA subunit, C-terminal domain"/>
    <property type="match status" value="1"/>
</dbReference>
<protein>
    <recommendedName>
        <fullName evidence="2 5">Elongation factor Ts</fullName>
        <shortName evidence="5">EF-Ts</shortName>
    </recommendedName>
</protein>
<feature type="region of interest" description="Involved in Mg(2+) ion dislocation from EF-Tu" evidence="5">
    <location>
        <begin position="83"/>
        <end position="86"/>
    </location>
</feature>
<dbReference type="InterPro" id="IPR018101">
    <property type="entry name" value="Transl_elong_Ts_CS"/>
</dbReference>
<reference evidence="9" key="1">
    <citation type="submission" date="2020-02" db="EMBL/GenBank/DDBJ databases">
        <authorList>
            <person name="Meier V. D."/>
        </authorList>
    </citation>
    <scope>NUCLEOTIDE SEQUENCE</scope>
    <source>
        <strain evidence="9">AVDCRST_MAG40</strain>
    </source>
</reference>
<dbReference type="InterPro" id="IPR009060">
    <property type="entry name" value="UBA-like_sf"/>
</dbReference>
<dbReference type="PANTHER" id="PTHR11741:SF0">
    <property type="entry name" value="ELONGATION FACTOR TS, MITOCHONDRIAL"/>
    <property type="match status" value="1"/>
</dbReference>
<evidence type="ECO:0000259" key="8">
    <source>
        <dbReference type="Pfam" id="PF00889"/>
    </source>
</evidence>
<dbReference type="GO" id="GO:0005737">
    <property type="term" value="C:cytoplasm"/>
    <property type="evidence" value="ECO:0007669"/>
    <property type="project" value="UniProtKB-SubCell"/>
</dbReference>
<comment type="similarity">
    <text evidence="1 5 6">Belongs to the EF-Ts family.</text>
</comment>
<evidence type="ECO:0000256" key="4">
    <source>
        <dbReference type="ARBA" id="ARBA00022917"/>
    </source>
</evidence>
<dbReference type="SUPFAM" id="SSF46934">
    <property type="entry name" value="UBA-like"/>
    <property type="match status" value="1"/>
</dbReference>
<dbReference type="FunFam" id="1.10.8.10:FF:000001">
    <property type="entry name" value="Elongation factor Ts"/>
    <property type="match status" value="1"/>
</dbReference>
<comment type="subcellular location">
    <subcellularLocation>
        <location evidence="5 7">Cytoplasm</location>
    </subcellularLocation>
</comment>
<dbReference type="Gene3D" id="1.10.286.20">
    <property type="match status" value="1"/>
</dbReference>
<comment type="function">
    <text evidence="5 6">Associates with the EF-Tu.GDP complex and induces the exchange of GDP to GTP. It remains bound to the aminoacyl-tRNA.EF-Tu.GTP complex up to the GTP hydrolysis stage on the ribosome.</text>
</comment>
<gene>
    <name evidence="5" type="primary">tsf</name>
    <name evidence="9" type="ORF">AVDCRST_MAG40-734</name>
</gene>
<name>A0A6J4KI71_9BACT</name>
<keyword evidence="3 5" id="KW-0251">Elongation factor</keyword>
<dbReference type="AlphaFoldDB" id="A0A6J4KI71"/>
<dbReference type="Pfam" id="PF00889">
    <property type="entry name" value="EF_TS"/>
    <property type="match status" value="1"/>
</dbReference>
<evidence type="ECO:0000256" key="3">
    <source>
        <dbReference type="ARBA" id="ARBA00022768"/>
    </source>
</evidence>
<dbReference type="Gene3D" id="3.30.479.20">
    <property type="entry name" value="Elongation factor Ts, dimerisation domain"/>
    <property type="match status" value="2"/>
</dbReference>
<dbReference type="InterPro" id="IPR036402">
    <property type="entry name" value="EF-Ts_dimer_sf"/>
</dbReference>
<feature type="domain" description="Translation elongation factor EFTs/EF1B dimerisation" evidence="8">
    <location>
        <begin position="74"/>
        <end position="296"/>
    </location>
</feature>
<dbReference type="NCBIfam" id="TIGR00116">
    <property type="entry name" value="tsf"/>
    <property type="match status" value="1"/>
</dbReference>
<evidence type="ECO:0000256" key="1">
    <source>
        <dbReference type="ARBA" id="ARBA00005532"/>
    </source>
</evidence>
<dbReference type="PROSITE" id="PS01127">
    <property type="entry name" value="EF_TS_2"/>
    <property type="match status" value="1"/>
</dbReference>
<keyword evidence="4 5" id="KW-0648">Protein biosynthesis</keyword>
<dbReference type="CDD" id="cd14275">
    <property type="entry name" value="UBA_EF-Ts"/>
    <property type="match status" value="1"/>
</dbReference>
<dbReference type="PANTHER" id="PTHR11741">
    <property type="entry name" value="ELONGATION FACTOR TS"/>
    <property type="match status" value="1"/>
</dbReference>
<dbReference type="SUPFAM" id="SSF54713">
    <property type="entry name" value="Elongation factor Ts (EF-Ts), dimerisation domain"/>
    <property type="match status" value="2"/>
</dbReference>
<evidence type="ECO:0000313" key="9">
    <source>
        <dbReference type="EMBL" id="CAA9306898.1"/>
    </source>
</evidence>
<dbReference type="PROSITE" id="PS01126">
    <property type="entry name" value="EF_TS_1"/>
    <property type="match status" value="1"/>
</dbReference>
<dbReference type="FunFam" id="1.10.286.20:FF:000001">
    <property type="entry name" value="Elongation factor Ts"/>
    <property type="match status" value="1"/>
</dbReference>
<dbReference type="InterPro" id="IPR001816">
    <property type="entry name" value="Transl_elong_EFTs/EF1B"/>
</dbReference>
<dbReference type="InterPro" id="IPR014039">
    <property type="entry name" value="Transl_elong_EFTs/EF1B_dimer"/>
</dbReference>
<dbReference type="GO" id="GO:0003746">
    <property type="term" value="F:translation elongation factor activity"/>
    <property type="evidence" value="ECO:0007669"/>
    <property type="project" value="UniProtKB-UniRule"/>
</dbReference>
<evidence type="ECO:0000256" key="6">
    <source>
        <dbReference type="RuleBase" id="RU000642"/>
    </source>
</evidence>
<organism evidence="9">
    <name type="scientific">uncultured Gemmatimonadaceae bacterium</name>
    <dbReference type="NCBI Taxonomy" id="246130"/>
    <lineage>
        <taxon>Bacteria</taxon>
        <taxon>Pseudomonadati</taxon>
        <taxon>Gemmatimonadota</taxon>
        <taxon>Gemmatimonadia</taxon>
        <taxon>Gemmatimonadales</taxon>
        <taxon>Gemmatimonadaceae</taxon>
        <taxon>environmental samples</taxon>
    </lineage>
</organism>
<accession>A0A6J4KI71</accession>
<dbReference type="EMBL" id="CADCTX010000212">
    <property type="protein sequence ID" value="CAA9306898.1"/>
    <property type="molecule type" value="Genomic_DNA"/>
</dbReference>
<proteinExistence type="inferred from homology"/>